<dbReference type="Proteomes" id="UP000484547">
    <property type="component" value="Unassembled WGS sequence"/>
</dbReference>
<dbReference type="Proteomes" id="UP000443070">
    <property type="component" value="Unassembled WGS sequence"/>
</dbReference>
<dbReference type="Gene3D" id="3.10.450.360">
    <property type="match status" value="1"/>
</dbReference>
<evidence type="ECO:0000313" key="2">
    <source>
        <dbReference type="EMBL" id="CDB45693.1"/>
    </source>
</evidence>
<dbReference type="GeneID" id="49405967"/>
<evidence type="ECO:0000313" key="6">
    <source>
        <dbReference type="Proteomes" id="UP000484547"/>
    </source>
</evidence>
<gene>
    <name evidence="2" type="ORF">BN533_00818</name>
    <name evidence="3" type="ORF">GMD11_05600</name>
    <name evidence="4" type="ORF">GMD18_05245</name>
</gene>
<accession>A0A3G9H4K8</accession>
<evidence type="ECO:0000313" key="3">
    <source>
        <dbReference type="EMBL" id="MTT75744.1"/>
    </source>
</evidence>
<evidence type="ECO:0000256" key="1">
    <source>
        <dbReference type="SAM" id="SignalP"/>
    </source>
</evidence>
<evidence type="ECO:0000313" key="4">
    <source>
        <dbReference type="EMBL" id="MTU03806.1"/>
    </source>
</evidence>
<dbReference type="EMBL" id="WNBW01000002">
    <property type="protein sequence ID" value="MTU03806.1"/>
    <property type="molecule type" value="Genomic_DNA"/>
</dbReference>
<dbReference type="AlphaFoldDB" id="A0A3G9H4K8"/>
<keyword evidence="1" id="KW-0732">Signal</keyword>
<evidence type="ECO:0008006" key="7">
    <source>
        <dbReference type="Google" id="ProtNLM"/>
    </source>
</evidence>
<name>A0A3G9H4K8_9FIRM</name>
<dbReference type="RefSeq" id="WP_021717720.1">
    <property type="nucleotide sequence ID" value="NZ_AP019004.1"/>
</dbReference>
<dbReference type="EMBL" id="WNBM01000002">
    <property type="protein sequence ID" value="MTT75744.1"/>
    <property type="molecule type" value="Genomic_DNA"/>
</dbReference>
<comment type="caution">
    <text evidence="2">The sequence shown here is derived from an EMBL/GenBank/DDBJ whole genome shotgun (WGS) entry which is preliminary data.</text>
</comment>
<accession>R6I675</accession>
<protein>
    <recommendedName>
        <fullName evidence="7">PepSY domain-containing protein</fullName>
    </recommendedName>
</protein>
<feature type="chain" id="PRO_5044594281" description="PepSY domain-containing protein" evidence="1">
    <location>
        <begin position="25"/>
        <end position="166"/>
    </location>
</feature>
<reference evidence="2" key="1">
    <citation type="submission" date="2012-11" db="EMBL/GenBank/DDBJ databases">
        <title>Dependencies among metagenomic species, viruses, plasmids and units of genetic variation.</title>
        <authorList>
            <person name="Nielsen H.B."/>
            <person name="Almeida M."/>
            <person name="Juncker A.S."/>
            <person name="Rasmussen S."/>
            <person name="Li J."/>
            <person name="Sunagawa S."/>
            <person name="Plichta D."/>
            <person name="Gautier L."/>
            <person name="Le Chatelier E."/>
            <person name="Peletier E."/>
            <person name="Bonde I."/>
            <person name="Nielsen T."/>
            <person name="Manichanh C."/>
            <person name="Arumugam M."/>
            <person name="Batto J."/>
            <person name="Santos M.B.Q.D."/>
            <person name="Blom N."/>
            <person name="Borruel N."/>
            <person name="Burgdorf K.S."/>
            <person name="Boumezbeur F."/>
            <person name="Casellas F."/>
            <person name="Dore J."/>
            <person name="Guarner F."/>
            <person name="Hansen T."/>
            <person name="Hildebrand F."/>
            <person name="Kaas R.S."/>
            <person name="Kennedy S."/>
            <person name="Kristiansen K."/>
            <person name="Kultima J.R."/>
            <person name="Leonard P."/>
            <person name="Levenez F."/>
            <person name="Lund O."/>
            <person name="Moumen B."/>
            <person name="Le Paslier D."/>
            <person name="Pons N."/>
            <person name="Pedersen O."/>
            <person name="Prifti E."/>
            <person name="Qin J."/>
            <person name="Raes J."/>
            <person name="Tap J."/>
            <person name="Tims S."/>
            <person name="Ussery D.W."/>
            <person name="Yamada T."/>
            <person name="MetaHit consortium"/>
            <person name="Renault P."/>
            <person name="Sicheritz-Ponten T."/>
            <person name="Bork P."/>
            <person name="Wang J."/>
            <person name="Brunak S."/>
            <person name="Ehrlich S.D."/>
        </authorList>
    </citation>
    <scope>NUCLEOTIDE SEQUENCE [LARGE SCALE GENOMIC DNA]</scope>
</reference>
<dbReference type="EMBL" id="CBDS010000052">
    <property type="protein sequence ID" value="CDB45693.1"/>
    <property type="molecule type" value="Genomic_DNA"/>
</dbReference>
<dbReference type="OrthoDB" id="3034571at2"/>
<keyword evidence="5" id="KW-1185">Reference proteome</keyword>
<sequence>MKLKNVFSLLAALVVLCVGAMAVAAPAPSQLGQSRAAIEVAKAEIPANCNLIGYTTKGDESRITFQDPDTLEYYYVKVATATSKIKEIEVKGATFVKGSTIINKTPADIERFVMAEYPDARNIVVTMDKEGNNSYYEAEFTTLKFKGELKFNPATGVIFERELDYY</sequence>
<feature type="signal peptide" evidence="1">
    <location>
        <begin position="1"/>
        <end position="24"/>
    </location>
</feature>
<organism evidence="2">
    <name type="scientific">Phascolarctobacterium faecium</name>
    <dbReference type="NCBI Taxonomy" id="33025"/>
    <lineage>
        <taxon>Bacteria</taxon>
        <taxon>Bacillati</taxon>
        <taxon>Bacillota</taxon>
        <taxon>Negativicutes</taxon>
        <taxon>Acidaminococcales</taxon>
        <taxon>Acidaminococcaceae</taxon>
        <taxon>Phascolarctobacterium</taxon>
    </lineage>
</organism>
<proteinExistence type="predicted"/>
<dbReference type="SUPFAM" id="SSF160574">
    <property type="entry name" value="BT0923-like"/>
    <property type="match status" value="1"/>
</dbReference>
<reference evidence="5 6" key="2">
    <citation type="journal article" date="2019" name="Nat. Med.">
        <title>A library of human gut bacterial isolates paired with longitudinal multiomics data enables mechanistic microbiome research.</title>
        <authorList>
            <person name="Poyet M."/>
            <person name="Groussin M."/>
            <person name="Gibbons S.M."/>
            <person name="Avila-Pacheco J."/>
            <person name="Jiang X."/>
            <person name="Kearney S.M."/>
            <person name="Perrotta A.R."/>
            <person name="Berdy B."/>
            <person name="Zhao S."/>
            <person name="Lieberman T.D."/>
            <person name="Swanson P.K."/>
            <person name="Smith M."/>
            <person name="Roesemann S."/>
            <person name="Alexander J.E."/>
            <person name="Rich S.A."/>
            <person name="Livny J."/>
            <person name="Vlamakis H."/>
            <person name="Clish C."/>
            <person name="Bullock K."/>
            <person name="Deik A."/>
            <person name="Scott J."/>
            <person name="Pierce K.A."/>
            <person name="Xavier R.J."/>
            <person name="Alm E.J."/>
        </authorList>
    </citation>
    <scope>NUCLEOTIDE SEQUENCE [LARGE SCALE GENOMIC DNA]</scope>
    <source>
        <strain evidence="3 6">BIOML-A13</strain>
        <strain evidence="4 5">BIOML-A3</strain>
    </source>
</reference>
<evidence type="ECO:0000313" key="5">
    <source>
        <dbReference type="Proteomes" id="UP000443070"/>
    </source>
</evidence>